<dbReference type="GO" id="GO:0000976">
    <property type="term" value="F:transcription cis-regulatory region binding"/>
    <property type="evidence" value="ECO:0007669"/>
    <property type="project" value="TreeGrafter"/>
</dbReference>
<keyword evidence="3 6" id="KW-0238">DNA-binding</keyword>
<name>A0A9D1KHI8_9FIRM</name>
<dbReference type="PANTHER" id="PTHR30146">
    <property type="entry name" value="LACI-RELATED TRANSCRIPTIONAL REPRESSOR"/>
    <property type="match status" value="1"/>
</dbReference>
<dbReference type="Proteomes" id="UP000886860">
    <property type="component" value="Unassembled WGS sequence"/>
</dbReference>
<dbReference type="InterPro" id="IPR010982">
    <property type="entry name" value="Lambda_DNA-bd_dom_sf"/>
</dbReference>
<dbReference type="CDD" id="cd06267">
    <property type="entry name" value="PBP1_LacI_sugar_binding-like"/>
    <property type="match status" value="1"/>
</dbReference>
<dbReference type="InterPro" id="IPR028082">
    <property type="entry name" value="Peripla_BP_I"/>
</dbReference>
<gene>
    <name evidence="6" type="ORF">IAB60_11595</name>
</gene>
<dbReference type="Gene3D" id="3.40.50.2300">
    <property type="match status" value="2"/>
</dbReference>
<sequence length="331" mass="37086">MAVTIKDIAKAAGVSYSTVSRALNGIGAADSEKRQRILQIAEEMGYMPNRAAISLKKSRSYNIGLYFSTIGKMSSPFVLHDVLTGIYSVTGSKYNVMVKGIDMYETGTLNPSYCDGVIVLSQKNEDLLFMEEVHEKGIPMVIICRTVFFDAPNVTTDEAEAMTKIMDYLIENGHRDICVIEGSRGLDSTRERRRGWRASAIRHGLDPDRIPSYEGNYRYDSGYKAARRILEDHSPTAILCFNDEMAFGARNAIYEKGLTVPGDISLTGFDNWDMSGYANMQLTTVERNMGEIARTGTRILLRRLDEGIVDNRRIYLDNRLVVRETVKRIGG</sequence>
<evidence type="ECO:0000256" key="3">
    <source>
        <dbReference type="ARBA" id="ARBA00023125"/>
    </source>
</evidence>
<protein>
    <submittedName>
        <fullName evidence="6">LacI family DNA-binding transcriptional regulator</fullName>
    </submittedName>
</protein>
<accession>A0A9D1KHI8</accession>
<comment type="caution">
    <text evidence="6">The sequence shown here is derived from an EMBL/GenBank/DDBJ whole genome shotgun (WGS) entry which is preliminary data.</text>
</comment>
<keyword evidence="1" id="KW-0678">Repressor</keyword>
<dbReference type="Pfam" id="PF00356">
    <property type="entry name" value="LacI"/>
    <property type="match status" value="1"/>
</dbReference>
<dbReference type="EMBL" id="DVKS01000192">
    <property type="protein sequence ID" value="HIT42717.1"/>
    <property type="molecule type" value="Genomic_DNA"/>
</dbReference>
<evidence type="ECO:0000259" key="5">
    <source>
        <dbReference type="PROSITE" id="PS50932"/>
    </source>
</evidence>
<dbReference type="SMART" id="SM00354">
    <property type="entry name" value="HTH_LACI"/>
    <property type="match status" value="1"/>
</dbReference>
<dbReference type="PRINTS" id="PR00036">
    <property type="entry name" value="HTHLACI"/>
</dbReference>
<keyword evidence="2" id="KW-0805">Transcription regulation</keyword>
<keyword evidence="4" id="KW-0804">Transcription</keyword>
<dbReference type="InterPro" id="IPR046335">
    <property type="entry name" value="LacI/GalR-like_sensor"/>
</dbReference>
<evidence type="ECO:0000313" key="6">
    <source>
        <dbReference type="EMBL" id="HIT42717.1"/>
    </source>
</evidence>
<feature type="domain" description="HTH lacI-type" evidence="5">
    <location>
        <begin position="3"/>
        <end position="57"/>
    </location>
</feature>
<reference evidence="6" key="1">
    <citation type="submission" date="2020-10" db="EMBL/GenBank/DDBJ databases">
        <authorList>
            <person name="Gilroy R."/>
        </authorList>
    </citation>
    <scope>NUCLEOTIDE SEQUENCE</scope>
    <source>
        <strain evidence="6">CHK123-3438</strain>
    </source>
</reference>
<dbReference type="Pfam" id="PF13377">
    <property type="entry name" value="Peripla_BP_3"/>
    <property type="match status" value="1"/>
</dbReference>
<dbReference type="InterPro" id="IPR000843">
    <property type="entry name" value="HTH_LacI"/>
</dbReference>
<evidence type="ECO:0000256" key="4">
    <source>
        <dbReference type="ARBA" id="ARBA00023163"/>
    </source>
</evidence>
<dbReference type="Gene3D" id="1.10.260.40">
    <property type="entry name" value="lambda repressor-like DNA-binding domains"/>
    <property type="match status" value="1"/>
</dbReference>
<dbReference type="AlphaFoldDB" id="A0A9D1KHI8"/>
<organism evidence="6 7">
    <name type="scientific">Candidatus Caccovicinus merdipullorum</name>
    <dbReference type="NCBI Taxonomy" id="2840724"/>
    <lineage>
        <taxon>Bacteria</taxon>
        <taxon>Bacillati</taxon>
        <taxon>Bacillota</taxon>
        <taxon>Clostridia</taxon>
        <taxon>Eubacteriales</taxon>
        <taxon>Candidatus Caccovicinus</taxon>
    </lineage>
</organism>
<reference evidence="6" key="2">
    <citation type="journal article" date="2021" name="PeerJ">
        <title>Extensive microbial diversity within the chicken gut microbiome revealed by metagenomics and culture.</title>
        <authorList>
            <person name="Gilroy R."/>
            <person name="Ravi A."/>
            <person name="Getino M."/>
            <person name="Pursley I."/>
            <person name="Horton D.L."/>
            <person name="Alikhan N.F."/>
            <person name="Baker D."/>
            <person name="Gharbi K."/>
            <person name="Hall N."/>
            <person name="Watson M."/>
            <person name="Adriaenssens E.M."/>
            <person name="Foster-Nyarko E."/>
            <person name="Jarju S."/>
            <person name="Secka A."/>
            <person name="Antonio M."/>
            <person name="Oren A."/>
            <person name="Chaudhuri R.R."/>
            <person name="La Ragione R."/>
            <person name="Hildebrand F."/>
            <person name="Pallen M.J."/>
        </authorList>
    </citation>
    <scope>NUCLEOTIDE SEQUENCE</scope>
    <source>
        <strain evidence="6">CHK123-3438</strain>
    </source>
</reference>
<dbReference type="SUPFAM" id="SSF47413">
    <property type="entry name" value="lambda repressor-like DNA-binding domains"/>
    <property type="match status" value="1"/>
</dbReference>
<dbReference type="GO" id="GO:0003700">
    <property type="term" value="F:DNA-binding transcription factor activity"/>
    <property type="evidence" value="ECO:0007669"/>
    <property type="project" value="TreeGrafter"/>
</dbReference>
<evidence type="ECO:0000256" key="2">
    <source>
        <dbReference type="ARBA" id="ARBA00023015"/>
    </source>
</evidence>
<dbReference type="PANTHER" id="PTHR30146:SF148">
    <property type="entry name" value="HTH-TYPE TRANSCRIPTIONAL REPRESSOR PURR-RELATED"/>
    <property type="match status" value="1"/>
</dbReference>
<dbReference type="SUPFAM" id="SSF53822">
    <property type="entry name" value="Periplasmic binding protein-like I"/>
    <property type="match status" value="1"/>
</dbReference>
<dbReference type="PROSITE" id="PS00356">
    <property type="entry name" value="HTH_LACI_1"/>
    <property type="match status" value="1"/>
</dbReference>
<dbReference type="CDD" id="cd01392">
    <property type="entry name" value="HTH_LacI"/>
    <property type="match status" value="1"/>
</dbReference>
<proteinExistence type="predicted"/>
<dbReference type="PROSITE" id="PS50932">
    <property type="entry name" value="HTH_LACI_2"/>
    <property type="match status" value="1"/>
</dbReference>
<evidence type="ECO:0000313" key="7">
    <source>
        <dbReference type="Proteomes" id="UP000886860"/>
    </source>
</evidence>
<evidence type="ECO:0000256" key="1">
    <source>
        <dbReference type="ARBA" id="ARBA00022491"/>
    </source>
</evidence>